<evidence type="ECO:0000256" key="2">
    <source>
        <dbReference type="ARBA" id="ARBA00008122"/>
    </source>
</evidence>
<feature type="compositionally biased region" description="Low complexity" evidence="6">
    <location>
        <begin position="208"/>
        <end position="225"/>
    </location>
</feature>
<dbReference type="PROSITE" id="PS51667">
    <property type="entry name" value="WRC"/>
    <property type="match status" value="1"/>
</dbReference>
<evidence type="ECO:0000256" key="5">
    <source>
        <dbReference type="RuleBase" id="RU367127"/>
    </source>
</evidence>
<keyword evidence="5" id="KW-0804">Transcription</keyword>
<evidence type="ECO:0000259" key="7">
    <source>
        <dbReference type="PROSITE" id="PS51666"/>
    </source>
</evidence>
<dbReference type="InterPro" id="IPR014977">
    <property type="entry name" value="WRC_dom"/>
</dbReference>
<proteinExistence type="inferred from homology"/>
<evidence type="ECO:0000256" key="6">
    <source>
        <dbReference type="SAM" id="MobiDB-lite"/>
    </source>
</evidence>
<dbReference type="GO" id="GO:0006355">
    <property type="term" value="P:regulation of DNA-templated transcription"/>
    <property type="evidence" value="ECO:0007669"/>
    <property type="project" value="InterPro"/>
</dbReference>
<evidence type="ECO:0000313" key="10">
    <source>
        <dbReference type="Proteomes" id="UP000634136"/>
    </source>
</evidence>
<organism evidence="9 10">
    <name type="scientific">Senna tora</name>
    <dbReference type="NCBI Taxonomy" id="362788"/>
    <lineage>
        <taxon>Eukaryota</taxon>
        <taxon>Viridiplantae</taxon>
        <taxon>Streptophyta</taxon>
        <taxon>Embryophyta</taxon>
        <taxon>Tracheophyta</taxon>
        <taxon>Spermatophyta</taxon>
        <taxon>Magnoliopsida</taxon>
        <taxon>eudicotyledons</taxon>
        <taxon>Gunneridae</taxon>
        <taxon>Pentapetalae</taxon>
        <taxon>rosids</taxon>
        <taxon>fabids</taxon>
        <taxon>Fabales</taxon>
        <taxon>Fabaceae</taxon>
        <taxon>Caesalpinioideae</taxon>
        <taxon>Cassia clade</taxon>
        <taxon>Senna</taxon>
    </lineage>
</organism>
<feature type="region of interest" description="Disordered" evidence="6">
    <location>
        <begin position="190"/>
        <end position="269"/>
    </location>
</feature>
<dbReference type="EMBL" id="JAAIUW010000005">
    <property type="protein sequence ID" value="KAF7830779.1"/>
    <property type="molecule type" value="Genomic_DNA"/>
</dbReference>
<evidence type="ECO:0000313" key="9">
    <source>
        <dbReference type="EMBL" id="KAF7830779.1"/>
    </source>
</evidence>
<evidence type="ECO:0000259" key="8">
    <source>
        <dbReference type="PROSITE" id="PS51667"/>
    </source>
</evidence>
<dbReference type="GO" id="GO:0005634">
    <property type="term" value="C:nucleus"/>
    <property type="evidence" value="ECO:0007669"/>
    <property type="project" value="UniProtKB-SubCell"/>
</dbReference>
<protein>
    <recommendedName>
        <fullName evidence="5">Growth-regulating factor</fullName>
    </recommendedName>
</protein>
<keyword evidence="5" id="KW-0805">Transcription regulation</keyword>
<keyword evidence="10" id="KW-1185">Reference proteome</keyword>
<comment type="function">
    <text evidence="5">Transcription activator.</text>
</comment>
<dbReference type="PANTHER" id="PTHR31602:SF101">
    <property type="entry name" value="GROWTH-REGULATING FACTOR 7"/>
    <property type="match status" value="1"/>
</dbReference>
<dbReference type="InterPro" id="IPR031137">
    <property type="entry name" value="GRF"/>
</dbReference>
<keyword evidence="3 4" id="KW-0539">Nucleus</keyword>
<dbReference type="GO" id="GO:0005524">
    <property type="term" value="F:ATP binding"/>
    <property type="evidence" value="ECO:0007669"/>
    <property type="project" value="UniProtKB-UniRule"/>
</dbReference>
<accession>A0A834WSP7</accession>
<feature type="compositionally biased region" description="Basic and acidic residues" evidence="6">
    <location>
        <begin position="165"/>
        <end position="178"/>
    </location>
</feature>
<comment type="caution">
    <text evidence="9">The sequence shown here is derived from an EMBL/GenBank/DDBJ whole genome shotgun (WGS) entry which is preliminary data.</text>
</comment>
<dbReference type="GO" id="GO:0006351">
    <property type="term" value="P:DNA-templated transcription"/>
    <property type="evidence" value="ECO:0007669"/>
    <property type="project" value="UniProtKB-UniRule"/>
</dbReference>
<dbReference type="Pfam" id="PF08879">
    <property type="entry name" value="WRC"/>
    <property type="match status" value="1"/>
</dbReference>
<feature type="region of interest" description="Disordered" evidence="6">
    <location>
        <begin position="155"/>
        <end position="178"/>
    </location>
</feature>
<feature type="short sequence motif" description="Bipartite nuclear localization signal" evidence="4">
    <location>
        <begin position="168"/>
        <end position="178"/>
    </location>
</feature>
<dbReference type="AlphaFoldDB" id="A0A834WSP7"/>
<sequence>MMMKMLHHNHHHRPLLSPPFDNDSCGDGDGPTTSMRSSMTHPPHAPLPPPPHHHNNHNINDVVSGGSASPALAVGAAVTTLQPFDISIRPPAFKSPGAMAASLGVPFTNAQWRELERQAMIYKYMVASLPVPPALLIPTFTPASSRPPLNSGFNLRLSSSSNDPEPGRCRRTDGKKWRCSRDVAPNHKYCERHMHRGRPRSRKPVEVQPNTNTNTPNNDNNNNQQIKRARQDYHHQNNSNPFPTSGVTVAPNGSNPTIRNGGSSSYQFLPSTTTTQLYQESSSLKTTSFEHLPSVPPDSEPRGLEWMLKGDPISSMTGSDPEWQPLMQSKVGSPNYEDTLYLNSYASLNSGLDQHNRRFPLFLNPLVEDTQKPRGFIDAWSNSGNNNSANANKGSVSSNGKLSLSSLDLSMGGSGGGVDEEMGTIQMGLGLMEPDDGSKDNGTKTHLANWLTPASWLTSTPGGPLAEVLRPSTVAAAIDTASGPPSPVVSKAEMVSSPSGVLQTTLASLSDSSSNSSPTVASSKANSEVALFWFNKAN</sequence>
<feature type="domain" description="QLQ" evidence="7">
    <location>
        <begin position="106"/>
        <end position="141"/>
    </location>
</feature>
<feature type="short sequence motif" description="Bipartite nuclear localization signal" evidence="4">
    <location>
        <begin position="196"/>
        <end position="203"/>
    </location>
</feature>
<dbReference type="PROSITE" id="PS51666">
    <property type="entry name" value="QLQ"/>
    <property type="match status" value="1"/>
</dbReference>
<feature type="region of interest" description="Disordered" evidence="6">
    <location>
        <begin position="1"/>
        <end position="64"/>
    </location>
</feature>
<comment type="similarity">
    <text evidence="2 5">Belongs to the GRF family.</text>
</comment>
<dbReference type="OrthoDB" id="1937002at2759"/>
<evidence type="ECO:0000256" key="1">
    <source>
        <dbReference type="ARBA" id="ARBA00004123"/>
    </source>
</evidence>
<evidence type="ECO:0000256" key="4">
    <source>
        <dbReference type="PROSITE-ProRule" id="PRU01002"/>
    </source>
</evidence>
<feature type="compositionally biased region" description="Basic residues" evidence="6">
    <location>
        <begin position="1"/>
        <end position="14"/>
    </location>
</feature>
<feature type="compositionally biased region" description="Basic residues" evidence="6">
    <location>
        <begin position="193"/>
        <end position="202"/>
    </location>
</feature>
<dbReference type="GO" id="GO:0099402">
    <property type="term" value="P:plant organ development"/>
    <property type="evidence" value="ECO:0007669"/>
    <property type="project" value="UniProtKB-ARBA"/>
</dbReference>
<feature type="domain" description="WRC" evidence="8">
    <location>
        <begin position="163"/>
        <end position="207"/>
    </location>
</feature>
<dbReference type="PANTHER" id="PTHR31602">
    <property type="entry name" value="GROWTH-REGULATING FACTOR 5"/>
    <property type="match status" value="1"/>
</dbReference>
<reference evidence="9" key="1">
    <citation type="submission" date="2020-09" db="EMBL/GenBank/DDBJ databases">
        <title>Genome-Enabled Discovery of Anthraquinone Biosynthesis in Senna tora.</title>
        <authorList>
            <person name="Kang S.-H."/>
            <person name="Pandey R.P."/>
            <person name="Lee C.-M."/>
            <person name="Sim J.-S."/>
            <person name="Jeong J.-T."/>
            <person name="Choi B.-S."/>
            <person name="Jung M."/>
            <person name="Ginzburg D."/>
            <person name="Zhao K."/>
            <person name="Won S.Y."/>
            <person name="Oh T.-J."/>
            <person name="Yu Y."/>
            <person name="Kim N.-H."/>
            <person name="Lee O.R."/>
            <person name="Lee T.-H."/>
            <person name="Bashyal P."/>
            <person name="Kim T.-S."/>
            <person name="Lee W.-H."/>
            <person name="Kawkins C."/>
            <person name="Kim C.-K."/>
            <person name="Kim J.S."/>
            <person name="Ahn B.O."/>
            <person name="Rhee S.Y."/>
            <person name="Sohng J.K."/>
        </authorList>
    </citation>
    <scope>NUCLEOTIDE SEQUENCE</scope>
    <source>
        <tissue evidence="9">Leaf</tissue>
    </source>
</reference>
<dbReference type="InterPro" id="IPR014978">
    <property type="entry name" value="Gln-Leu-Gln_QLQ"/>
</dbReference>
<gene>
    <name evidence="9" type="ORF">G2W53_013112</name>
</gene>
<feature type="compositionally biased region" description="Polar residues" evidence="6">
    <location>
        <begin position="236"/>
        <end position="269"/>
    </location>
</feature>
<dbReference type="Pfam" id="PF08880">
    <property type="entry name" value="QLQ"/>
    <property type="match status" value="1"/>
</dbReference>
<evidence type="ECO:0000256" key="3">
    <source>
        <dbReference type="ARBA" id="ARBA00023242"/>
    </source>
</evidence>
<comment type="subcellular location">
    <subcellularLocation>
        <location evidence="1 4 5">Nucleus</location>
    </subcellularLocation>
</comment>
<dbReference type="Proteomes" id="UP000634136">
    <property type="component" value="Unassembled WGS sequence"/>
</dbReference>
<name>A0A834WSP7_9FABA</name>
<dbReference type="SMART" id="SM00951">
    <property type="entry name" value="QLQ"/>
    <property type="match status" value="1"/>
</dbReference>
<keyword evidence="5" id="KW-0010">Activator</keyword>
<feature type="compositionally biased region" description="Polar residues" evidence="6">
    <location>
        <begin position="31"/>
        <end position="40"/>
    </location>
</feature>
<comment type="domain">
    <text evidence="5">The QLQ domain and WRC domain may be involved in protein-protein interaction and DNA-binding, respectively.</text>
</comment>